<dbReference type="PANTHER" id="PTHR43780:SF2">
    <property type="entry name" value="1-AMINOCYCLOPROPANE-1-CARBOXYLATE DEAMINASE-RELATED"/>
    <property type="match status" value="1"/>
</dbReference>
<evidence type="ECO:0000256" key="1">
    <source>
        <dbReference type="ARBA" id="ARBA00001933"/>
    </source>
</evidence>
<dbReference type="EMBL" id="JAHSPG010000015">
    <property type="protein sequence ID" value="MBV4359585.1"/>
    <property type="molecule type" value="Genomic_DNA"/>
</dbReference>
<evidence type="ECO:0000256" key="2">
    <source>
        <dbReference type="ARBA" id="ARBA00022898"/>
    </source>
</evidence>
<dbReference type="InterPro" id="IPR027278">
    <property type="entry name" value="ACCD_DCysDesulf"/>
</dbReference>
<dbReference type="Proteomes" id="UP000812270">
    <property type="component" value="Unassembled WGS sequence"/>
</dbReference>
<organism evidence="4 5">
    <name type="scientific">Pinibacter aurantiacus</name>
    <dbReference type="NCBI Taxonomy" id="2851599"/>
    <lineage>
        <taxon>Bacteria</taxon>
        <taxon>Pseudomonadati</taxon>
        <taxon>Bacteroidota</taxon>
        <taxon>Chitinophagia</taxon>
        <taxon>Chitinophagales</taxon>
        <taxon>Chitinophagaceae</taxon>
        <taxon>Pinibacter</taxon>
    </lineage>
</organism>
<proteinExistence type="predicted"/>
<dbReference type="AlphaFoldDB" id="A0A9E2SF18"/>
<dbReference type="InterPro" id="IPR001926">
    <property type="entry name" value="TrpB-like_PALP"/>
</dbReference>
<comment type="cofactor">
    <cofactor evidence="1">
        <name>pyridoxal 5'-phosphate</name>
        <dbReference type="ChEBI" id="CHEBI:597326"/>
    </cofactor>
</comment>
<keyword evidence="2" id="KW-0663">Pyridoxal phosphate</keyword>
<gene>
    <name evidence="4" type="ORF">KTO63_20610</name>
</gene>
<dbReference type="Pfam" id="PF00291">
    <property type="entry name" value="PALP"/>
    <property type="match status" value="1"/>
</dbReference>
<comment type="caution">
    <text evidence="4">The sequence shown here is derived from an EMBL/GenBank/DDBJ whole genome shotgun (WGS) entry which is preliminary data.</text>
</comment>
<reference evidence="4" key="1">
    <citation type="submission" date="2021-06" db="EMBL/GenBank/DDBJ databases">
        <authorList>
            <person name="Huq M.A."/>
        </authorList>
    </citation>
    <scope>NUCLEOTIDE SEQUENCE</scope>
    <source>
        <strain evidence="4">MAH-26</strain>
    </source>
</reference>
<protein>
    <submittedName>
        <fullName evidence="4">Pyridoxal-phosphate dependent enzyme</fullName>
    </submittedName>
</protein>
<evidence type="ECO:0000259" key="3">
    <source>
        <dbReference type="Pfam" id="PF00291"/>
    </source>
</evidence>
<accession>A0A9E2SF18</accession>
<dbReference type="GO" id="GO:0019148">
    <property type="term" value="F:D-cysteine desulfhydrase activity"/>
    <property type="evidence" value="ECO:0007669"/>
    <property type="project" value="TreeGrafter"/>
</dbReference>
<keyword evidence="5" id="KW-1185">Reference proteome</keyword>
<feature type="domain" description="Tryptophan synthase beta chain-like PALP" evidence="3">
    <location>
        <begin position="46"/>
        <end position="292"/>
    </location>
</feature>
<name>A0A9E2SF18_9BACT</name>
<sequence>MKKHPNVSVNNLINYKNAVIENISNAFDSKNVASVDILRLDQIHNVISGNKWYKLKYYLENAKDKQRIITFGGAYSNHIVATAFAAKMMGIESIGIVRGEEPATYSPTLQDAVDYGMRLIFVPRESYKNRNDILDKINIDRTESIVIDEGGFGETGVKGAADILQHVPDLAVYTHILCAVGTGTMMAGIVRSALPQQHVIGVSAIKGADELSPVVFSFQHIPHASFEINFNYHHGGYAKKTPALIDFMNKFHHKTGIPTDFVYSGKLLFAVNELIKENYFPQNSSLLVIHCGGIQGNRSLPVGMLKF</sequence>
<dbReference type="PIRSF" id="PIRSF006278">
    <property type="entry name" value="ACCD_DCysDesulf"/>
    <property type="match status" value="1"/>
</dbReference>
<evidence type="ECO:0000313" key="4">
    <source>
        <dbReference type="EMBL" id="MBV4359585.1"/>
    </source>
</evidence>
<evidence type="ECO:0000313" key="5">
    <source>
        <dbReference type="Proteomes" id="UP000812270"/>
    </source>
</evidence>
<dbReference type="PANTHER" id="PTHR43780">
    <property type="entry name" value="1-AMINOCYCLOPROPANE-1-CARBOXYLATE DEAMINASE-RELATED"/>
    <property type="match status" value="1"/>
</dbReference>
<dbReference type="RefSeq" id="WP_217793842.1">
    <property type="nucleotide sequence ID" value="NZ_JAHSPG010000015.1"/>
</dbReference>